<keyword evidence="3" id="KW-1185">Reference proteome</keyword>
<organism evidence="2 3">
    <name type="scientific">Zostera marina</name>
    <name type="common">Eelgrass</name>
    <dbReference type="NCBI Taxonomy" id="29655"/>
    <lineage>
        <taxon>Eukaryota</taxon>
        <taxon>Viridiplantae</taxon>
        <taxon>Streptophyta</taxon>
        <taxon>Embryophyta</taxon>
        <taxon>Tracheophyta</taxon>
        <taxon>Spermatophyta</taxon>
        <taxon>Magnoliopsida</taxon>
        <taxon>Liliopsida</taxon>
        <taxon>Zosteraceae</taxon>
        <taxon>Zostera</taxon>
    </lineage>
</organism>
<dbReference type="PANTHER" id="PTHR45751:SF29">
    <property type="entry name" value="E3 UBIQUITIN-PROTEIN LIGASE RGLG2"/>
    <property type="match status" value="1"/>
</dbReference>
<dbReference type="InterPro" id="IPR010734">
    <property type="entry name" value="Copine_C"/>
</dbReference>
<reference evidence="3" key="1">
    <citation type="journal article" date="2016" name="Nature">
        <title>The genome of the seagrass Zostera marina reveals angiosperm adaptation to the sea.</title>
        <authorList>
            <person name="Olsen J.L."/>
            <person name="Rouze P."/>
            <person name="Verhelst B."/>
            <person name="Lin Y.-C."/>
            <person name="Bayer T."/>
            <person name="Collen J."/>
            <person name="Dattolo E."/>
            <person name="De Paoli E."/>
            <person name="Dittami S."/>
            <person name="Maumus F."/>
            <person name="Michel G."/>
            <person name="Kersting A."/>
            <person name="Lauritano C."/>
            <person name="Lohaus R."/>
            <person name="Toepel M."/>
            <person name="Tonon T."/>
            <person name="Vanneste K."/>
            <person name="Amirebrahimi M."/>
            <person name="Brakel J."/>
            <person name="Bostroem C."/>
            <person name="Chovatia M."/>
            <person name="Grimwood J."/>
            <person name="Jenkins J.W."/>
            <person name="Jueterbock A."/>
            <person name="Mraz A."/>
            <person name="Stam W.T."/>
            <person name="Tice H."/>
            <person name="Bornberg-Bauer E."/>
            <person name="Green P.J."/>
            <person name="Pearson G.A."/>
            <person name="Procaccini G."/>
            <person name="Duarte C.M."/>
            <person name="Schmutz J."/>
            <person name="Reusch T.B.H."/>
            <person name="Van de Peer Y."/>
        </authorList>
    </citation>
    <scope>NUCLEOTIDE SEQUENCE [LARGE SCALE GENOMIC DNA]</scope>
    <source>
        <strain evidence="3">cv. Finnish</strain>
    </source>
</reference>
<name>A0A0K9PAC3_ZOSMR</name>
<dbReference type="STRING" id="29655.A0A0K9PAC3"/>
<gene>
    <name evidence="2" type="ORF">ZOSMA_305G00020</name>
</gene>
<evidence type="ECO:0000313" key="2">
    <source>
        <dbReference type="EMBL" id="KMZ65924.1"/>
    </source>
</evidence>
<feature type="domain" description="VWFA" evidence="1">
    <location>
        <begin position="60"/>
        <end position="263"/>
    </location>
</feature>
<dbReference type="Proteomes" id="UP000036987">
    <property type="component" value="Unassembled WGS sequence"/>
</dbReference>
<dbReference type="InterPro" id="IPR002035">
    <property type="entry name" value="VWF_A"/>
</dbReference>
<dbReference type="InterPro" id="IPR052079">
    <property type="entry name" value="E3_ligase/Copine_domain"/>
</dbReference>
<evidence type="ECO:0000313" key="3">
    <source>
        <dbReference type="Proteomes" id="UP000036987"/>
    </source>
</evidence>
<evidence type="ECO:0000259" key="1">
    <source>
        <dbReference type="SMART" id="SM00327"/>
    </source>
</evidence>
<dbReference type="EMBL" id="LFYR01000997">
    <property type="protein sequence ID" value="KMZ65924.1"/>
    <property type="molecule type" value="Genomic_DNA"/>
</dbReference>
<dbReference type="GO" id="GO:0005634">
    <property type="term" value="C:nucleus"/>
    <property type="evidence" value="ECO:0000318"/>
    <property type="project" value="GO_Central"/>
</dbReference>
<sequence length="302" mass="33847">MGINGSKRNNVNSYNKQLEEYIFPENYSPHRAGSDFAVIPDSFISLDEVTDSLREHGFESSNLIVGIDFTKSNEWTGETSFHRRCLHDLRDSPNPYEQALSIIGKTLPEYDEDNLIPCFGFGDESTHDQTVFGFNHDNVACHGFANVLQRYREIVPNVDLAGPTSFAPIIETAIEIVENTGGCYHILFIIADGQVTRSVDTEPGVLSRQEKETIDAIVKASEYALSIVVVGVGDGPWNTMKQFDDGIPQRLFDNFQFVNFTEIMNNPVNLSRKEADFALAALMEIPFQYHATIELQLLGLQI</sequence>
<dbReference type="SUPFAM" id="SSF53300">
    <property type="entry name" value="vWA-like"/>
    <property type="match status" value="1"/>
</dbReference>
<dbReference type="OrthoDB" id="5855668at2759"/>
<accession>A0A0K9PAC3</accession>
<proteinExistence type="predicted"/>
<comment type="caution">
    <text evidence="2">The sequence shown here is derived from an EMBL/GenBank/DDBJ whole genome shotgun (WGS) entry which is preliminary data.</text>
</comment>
<dbReference type="PANTHER" id="PTHR45751">
    <property type="entry name" value="COPINE FAMILY PROTEIN 1"/>
    <property type="match status" value="1"/>
</dbReference>
<dbReference type="GO" id="GO:0004842">
    <property type="term" value="F:ubiquitin-protein transferase activity"/>
    <property type="evidence" value="ECO:0000318"/>
    <property type="project" value="GO_Central"/>
</dbReference>
<dbReference type="InterPro" id="IPR036465">
    <property type="entry name" value="vWFA_dom_sf"/>
</dbReference>
<dbReference type="SMART" id="SM00327">
    <property type="entry name" value="VWA"/>
    <property type="match status" value="1"/>
</dbReference>
<dbReference type="GO" id="GO:0016567">
    <property type="term" value="P:protein ubiquitination"/>
    <property type="evidence" value="ECO:0000318"/>
    <property type="project" value="GO_Central"/>
</dbReference>
<protein>
    <submittedName>
        <fullName evidence="2">Putative Copine</fullName>
    </submittedName>
</protein>
<dbReference type="AlphaFoldDB" id="A0A0K9PAC3"/>
<dbReference type="Pfam" id="PF07002">
    <property type="entry name" value="Copine"/>
    <property type="match status" value="1"/>
</dbReference>
<dbReference type="OMA" id="RCLHDID"/>